<dbReference type="Pfam" id="PF09424">
    <property type="entry name" value="YqeY"/>
    <property type="match status" value="1"/>
</dbReference>
<dbReference type="STRING" id="1212491.LFA_3259"/>
<evidence type="ECO:0000313" key="2">
    <source>
        <dbReference type="Proteomes" id="UP000032430"/>
    </source>
</evidence>
<accession>A0A098GAT3</accession>
<dbReference type="Gene3D" id="1.10.10.410">
    <property type="match status" value="1"/>
</dbReference>
<dbReference type="HOGENOM" id="CLU_079430_2_2_6"/>
<dbReference type="Gene3D" id="1.10.1510.10">
    <property type="entry name" value="Uncharacterised protein YqeY/AIM41 PF09424, N-terminal domain"/>
    <property type="match status" value="1"/>
</dbReference>
<name>A0A098GAT3_9GAMM</name>
<dbReference type="PANTHER" id="PTHR28055">
    <property type="entry name" value="ALTERED INHERITANCE OF MITOCHONDRIA PROTEIN 41, MITOCHONDRIAL"/>
    <property type="match status" value="1"/>
</dbReference>
<dbReference type="AlphaFoldDB" id="A0A098GAT3"/>
<reference evidence="2" key="1">
    <citation type="submission" date="2014-09" db="EMBL/GenBank/DDBJ databases">
        <authorList>
            <person name="Gomez-Valero L."/>
        </authorList>
    </citation>
    <scope>NUCLEOTIDE SEQUENCE [LARGE SCALE GENOMIC DNA]</scope>
    <source>
        <strain evidence="2">ATCC700992</strain>
    </source>
</reference>
<proteinExistence type="predicted"/>
<dbReference type="SUPFAM" id="SSF89095">
    <property type="entry name" value="GatB/YqeY motif"/>
    <property type="match status" value="1"/>
</dbReference>
<sequence length="157" mass="17938">MWPFRFEEIKMTIKERLNNDIKDAMRAKDKNLLTTLRLITAAVKQIEVDERIEVGEERMLAILDKMTKQRKESIAQYEKANRDDLVAQEQFELNIISRYLPEPLSAAEIEQLVKEAIAATGAEKMADMGKVMAQLKTQLQGRADMTQVSALIKAKLS</sequence>
<protein>
    <submittedName>
        <fullName evidence="1">Uncharacterized protein</fullName>
    </submittedName>
</protein>
<dbReference type="EMBL" id="LN614827">
    <property type="protein sequence ID" value="CEG58595.1"/>
    <property type="molecule type" value="Genomic_DNA"/>
</dbReference>
<organism evidence="1 2">
    <name type="scientific">Legionella fallonii LLAP-10</name>
    <dbReference type="NCBI Taxonomy" id="1212491"/>
    <lineage>
        <taxon>Bacteria</taxon>
        <taxon>Pseudomonadati</taxon>
        <taxon>Pseudomonadota</taxon>
        <taxon>Gammaproteobacteria</taxon>
        <taxon>Legionellales</taxon>
        <taxon>Legionellaceae</taxon>
        <taxon>Legionella</taxon>
    </lineage>
</organism>
<keyword evidence="2" id="KW-1185">Reference proteome</keyword>
<dbReference type="KEGG" id="lfa:LFA_3259"/>
<gene>
    <name evidence="1" type="ORF">LFA_3259</name>
</gene>
<evidence type="ECO:0000313" key="1">
    <source>
        <dbReference type="EMBL" id="CEG58595.1"/>
    </source>
</evidence>
<dbReference type="Proteomes" id="UP000032430">
    <property type="component" value="Chromosome I"/>
</dbReference>
<dbReference type="InterPro" id="IPR042184">
    <property type="entry name" value="YqeY/Aim41_N"/>
</dbReference>
<dbReference type="InterPro" id="IPR023168">
    <property type="entry name" value="GatB_Yqey_C_2"/>
</dbReference>
<dbReference type="GO" id="GO:0016884">
    <property type="term" value="F:carbon-nitrogen ligase activity, with glutamine as amido-N-donor"/>
    <property type="evidence" value="ECO:0007669"/>
    <property type="project" value="InterPro"/>
</dbReference>
<dbReference type="PANTHER" id="PTHR28055:SF1">
    <property type="entry name" value="ALTERED INHERITANCE OF MITOCHONDRIA PROTEIN 41, MITOCHONDRIAL"/>
    <property type="match status" value="1"/>
</dbReference>
<dbReference type="InterPro" id="IPR003789">
    <property type="entry name" value="Asn/Gln_tRNA_amidoTrase-B-like"/>
</dbReference>
<dbReference type="InterPro" id="IPR019004">
    <property type="entry name" value="YqeY/Aim41"/>
</dbReference>